<dbReference type="Gene3D" id="3.40.50.300">
    <property type="entry name" value="P-loop containing nucleotide triphosphate hydrolases"/>
    <property type="match status" value="1"/>
</dbReference>
<evidence type="ECO:0000313" key="3">
    <source>
        <dbReference type="EMBL" id="KCZ79728.1"/>
    </source>
</evidence>
<protein>
    <recommendedName>
        <fullName evidence="5">Small GTP-binding protein domain</fullName>
    </recommendedName>
</protein>
<keyword evidence="4" id="KW-1185">Reference proteome</keyword>
<dbReference type="NCBIfam" id="TIGR00231">
    <property type="entry name" value="small_GTP"/>
    <property type="match status" value="1"/>
</dbReference>
<dbReference type="Proteomes" id="UP000030655">
    <property type="component" value="Unassembled WGS sequence"/>
</dbReference>
<dbReference type="SMART" id="SM00173">
    <property type="entry name" value="RAS"/>
    <property type="match status" value="1"/>
</dbReference>
<keyword evidence="1" id="KW-0547">Nucleotide-binding</keyword>
<dbReference type="EMBL" id="KK365235">
    <property type="protein sequence ID" value="KCZ79728.1"/>
    <property type="molecule type" value="Genomic_DNA"/>
</dbReference>
<organism evidence="3 4">
    <name type="scientific">Anncaliia algerae PRA339</name>
    <dbReference type="NCBI Taxonomy" id="1288291"/>
    <lineage>
        <taxon>Eukaryota</taxon>
        <taxon>Fungi</taxon>
        <taxon>Fungi incertae sedis</taxon>
        <taxon>Microsporidia</taxon>
        <taxon>Tubulinosematoidea</taxon>
        <taxon>Tubulinosematidae</taxon>
        <taxon>Anncaliia</taxon>
    </lineage>
</organism>
<sequence>MEEPSPLLRYKILIIGDSSVGKTSIIKKFINEKVPLSELETIGVDFMSKQTIIDNKEIKFLIWDTAGQERFKALTRAYYRGAQGVFIVFDLTDVGSRNSVPAWIKDVESHVEENIPRMLVGNKLDKFTGSLVEMEEFAKEMEIPFIAVSAKAVINIDNMFKRMGQMLLKKEKKHEKKRNFLLRRSGGCC</sequence>
<dbReference type="PRINTS" id="PR00449">
    <property type="entry name" value="RASTRNSFRMNG"/>
</dbReference>
<reference evidence="3 4" key="2">
    <citation type="submission" date="2014-03" db="EMBL/GenBank/DDBJ databases">
        <title>The Genome Sequence of Anncaliia algerae insect isolate PRA339.</title>
        <authorList>
            <consortium name="The Broad Institute Genome Sequencing Platform"/>
            <consortium name="The Broad Institute Genome Sequencing Center for Infectious Disease"/>
            <person name="Cuomo C."/>
            <person name="Becnel J."/>
            <person name="Sanscrainte N."/>
            <person name="Walker B."/>
            <person name="Young S.K."/>
            <person name="Zeng Q."/>
            <person name="Gargeya S."/>
            <person name="Fitzgerald M."/>
            <person name="Haas B."/>
            <person name="Abouelleil A."/>
            <person name="Alvarado L."/>
            <person name="Arachchi H.M."/>
            <person name="Berlin A.M."/>
            <person name="Chapman S.B."/>
            <person name="Dewar J."/>
            <person name="Goldberg J."/>
            <person name="Griggs A."/>
            <person name="Gujja S."/>
            <person name="Hansen M."/>
            <person name="Howarth C."/>
            <person name="Imamovic A."/>
            <person name="Larimer J."/>
            <person name="McCowan C."/>
            <person name="Murphy C."/>
            <person name="Neiman D."/>
            <person name="Pearson M."/>
            <person name="Priest M."/>
            <person name="Roberts A."/>
            <person name="Saif S."/>
            <person name="Shea T."/>
            <person name="Sisk P."/>
            <person name="Sykes S."/>
            <person name="Wortman J."/>
            <person name="Nusbaum C."/>
            <person name="Birren B."/>
        </authorList>
    </citation>
    <scope>NUCLEOTIDE SEQUENCE [LARGE SCALE GENOMIC DNA]</scope>
    <source>
        <strain evidence="3 4">PRA339</strain>
    </source>
</reference>
<dbReference type="FunFam" id="3.40.50.300:FF:001204">
    <property type="entry name" value="Small GTP-binding protein, putative"/>
    <property type="match status" value="1"/>
</dbReference>
<dbReference type="PROSITE" id="PS51421">
    <property type="entry name" value="RAS"/>
    <property type="match status" value="1"/>
</dbReference>
<keyword evidence="2" id="KW-0342">GTP-binding</keyword>
<reference evidence="4" key="1">
    <citation type="submission" date="2013-02" db="EMBL/GenBank/DDBJ databases">
        <authorList>
            <consortium name="The Broad Institute Genome Sequencing Platform"/>
            <person name="Cuomo C."/>
            <person name="Becnel J."/>
            <person name="Sanscrainte N."/>
            <person name="Walker B."/>
            <person name="Young S.K."/>
            <person name="Zeng Q."/>
            <person name="Gargeya S."/>
            <person name="Fitzgerald M."/>
            <person name="Haas B."/>
            <person name="Abouelleil A."/>
            <person name="Alvarado L."/>
            <person name="Arachchi H.M."/>
            <person name="Berlin A.M."/>
            <person name="Chapman S.B."/>
            <person name="Dewar J."/>
            <person name="Goldberg J."/>
            <person name="Griggs A."/>
            <person name="Gujja S."/>
            <person name="Hansen M."/>
            <person name="Howarth C."/>
            <person name="Imamovic A."/>
            <person name="Larimer J."/>
            <person name="McCowan C."/>
            <person name="Murphy C."/>
            <person name="Neiman D."/>
            <person name="Pearson M."/>
            <person name="Priest M."/>
            <person name="Roberts A."/>
            <person name="Saif S."/>
            <person name="Shea T."/>
            <person name="Sisk P."/>
            <person name="Sykes S."/>
            <person name="Wortman J."/>
            <person name="Nusbaum C."/>
            <person name="Birren B."/>
        </authorList>
    </citation>
    <scope>NUCLEOTIDE SEQUENCE [LARGE SCALE GENOMIC DNA]</scope>
    <source>
        <strain evidence="4">PRA339</strain>
    </source>
</reference>
<evidence type="ECO:0008006" key="5">
    <source>
        <dbReference type="Google" id="ProtNLM"/>
    </source>
</evidence>
<dbReference type="InterPro" id="IPR050227">
    <property type="entry name" value="Rab"/>
</dbReference>
<dbReference type="VEuPathDB" id="MicrosporidiaDB:H312_02875"/>
<dbReference type="SUPFAM" id="SSF52540">
    <property type="entry name" value="P-loop containing nucleoside triphosphate hydrolases"/>
    <property type="match status" value="1"/>
</dbReference>
<evidence type="ECO:0000256" key="2">
    <source>
        <dbReference type="ARBA" id="ARBA00023134"/>
    </source>
</evidence>
<dbReference type="STRING" id="1288291.A0A059EXG1"/>
<dbReference type="HOGENOM" id="CLU_041217_10_1_1"/>
<dbReference type="SMART" id="SM00174">
    <property type="entry name" value="RHO"/>
    <property type="match status" value="1"/>
</dbReference>
<dbReference type="AlphaFoldDB" id="A0A059EXG1"/>
<dbReference type="PROSITE" id="PS51419">
    <property type="entry name" value="RAB"/>
    <property type="match status" value="1"/>
</dbReference>
<name>A0A059EXG1_9MICR</name>
<evidence type="ECO:0000313" key="4">
    <source>
        <dbReference type="Proteomes" id="UP000030655"/>
    </source>
</evidence>
<dbReference type="Pfam" id="PF00071">
    <property type="entry name" value="Ras"/>
    <property type="match status" value="1"/>
</dbReference>
<dbReference type="SMART" id="SM00175">
    <property type="entry name" value="RAB"/>
    <property type="match status" value="1"/>
</dbReference>
<accession>A0A059EXG1</accession>
<dbReference type="InterPro" id="IPR027417">
    <property type="entry name" value="P-loop_NTPase"/>
</dbReference>
<dbReference type="PANTHER" id="PTHR47977">
    <property type="entry name" value="RAS-RELATED PROTEIN RAB"/>
    <property type="match status" value="1"/>
</dbReference>
<dbReference type="InterPro" id="IPR001806">
    <property type="entry name" value="Small_GTPase"/>
</dbReference>
<proteinExistence type="predicted"/>
<evidence type="ECO:0000256" key="1">
    <source>
        <dbReference type="ARBA" id="ARBA00022741"/>
    </source>
</evidence>
<dbReference type="OrthoDB" id="9989112at2759"/>
<dbReference type="GO" id="GO:0005525">
    <property type="term" value="F:GTP binding"/>
    <property type="evidence" value="ECO:0007669"/>
    <property type="project" value="UniProtKB-KW"/>
</dbReference>
<gene>
    <name evidence="3" type="ORF">H312_02875</name>
</gene>
<dbReference type="SMART" id="SM00176">
    <property type="entry name" value="RAN"/>
    <property type="match status" value="1"/>
</dbReference>
<dbReference type="InterPro" id="IPR005225">
    <property type="entry name" value="Small_GTP-bd"/>
</dbReference>
<dbReference type="GO" id="GO:0003924">
    <property type="term" value="F:GTPase activity"/>
    <property type="evidence" value="ECO:0007669"/>
    <property type="project" value="InterPro"/>
</dbReference>
<dbReference type="CDD" id="cd00154">
    <property type="entry name" value="Rab"/>
    <property type="match status" value="1"/>
</dbReference>